<dbReference type="PROSITE" id="PS51450">
    <property type="entry name" value="LRR"/>
    <property type="match status" value="2"/>
</dbReference>
<gene>
    <name evidence="5" type="ORF">HELGO_WM874</name>
</gene>
<dbReference type="PROSITE" id="PS00107">
    <property type="entry name" value="PROTEIN_KINASE_ATP"/>
    <property type="match status" value="1"/>
</dbReference>
<keyword evidence="5" id="KW-0723">Serine/threonine-protein kinase</keyword>
<evidence type="ECO:0000313" key="5">
    <source>
        <dbReference type="EMBL" id="CAA6823102.1"/>
    </source>
</evidence>
<dbReference type="PROSITE" id="PS50011">
    <property type="entry name" value="PROTEIN_KINASE_DOM"/>
    <property type="match status" value="1"/>
</dbReference>
<dbReference type="InterPro" id="IPR000719">
    <property type="entry name" value="Prot_kinase_dom"/>
</dbReference>
<keyword evidence="1" id="KW-0433">Leucine-rich repeat</keyword>
<dbReference type="InterPro" id="IPR032675">
    <property type="entry name" value="LRR_dom_sf"/>
</dbReference>
<dbReference type="Gene3D" id="3.80.10.10">
    <property type="entry name" value="Ribonuclease Inhibitor"/>
    <property type="match status" value="2"/>
</dbReference>
<dbReference type="InterPro" id="IPR011009">
    <property type="entry name" value="Kinase-like_dom_sf"/>
</dbReference>
<feature type="domain" description="Protein kinase" evidence="4">
    <location>
        <begin position="207"/>
        <end position="439"/>
    </location>
</feature>
<keyword evidence="3" id="KW-0067">ATP-binding</keyword>
<dbReference type="Pfam" id="PF00069">
    <property type="entry name" value="Pkinase"/>
    <property type="match status" value="1"/>
</dbReference>
<sequence length="439" mass="49594">MTTLKTLKQLQSGELIGSKTLKLASNLEIFPKEILDLHETLEYLDLTDNNLSELPDDFAKLSNLKILFLSNNQFTVFPSILSKCKSLSMIGFRNNSIHTLEENALPLTTRWLILTQNNLETLPESMGDLHLLQKCMLSGNRLQCLPHSFSKCANLELLRLSANKLEALPSQILGLPKLSWLAYGGNPFCKKHPSCDTSLKEVHWDRLKIQELLGEGASGLIYKAIYEENEVAVKVFKGDMTSDGLPKEEMDINISMGKHEHLIDVLAKVVGHPDKYDVLMLELVPKTYSNLGLPPTLDTCTRDVYKNDLSLSFDDCLKVLLGMSKAAVHMHNRGIMHGDFYAHNIMIDKNANSILGDFGGASYFEPEEIELRKSLEYLEVRAFGCLIQEMLILSSKDTHAKEEKREQLTHLRELCLDTHPHSRPLFSEILKELTKMTNT</sequence>
<dbReference type="Pfam" id="PF13855">
    <property type="entry name" value="LRR_8"/>
    <property type="match status" value="1"/>
</dbReference>
<keyword evidence="5" id="KW-0808">Transferase</keyword>
<dbReference type="InterPro" id="IPR003591">
    <property type="entry name" value="Leu-rich_rpt_typical-subtyp"/>
</dbReference>
<dbReference type="AlphaFoldDB" id="A0A6S6TQG6"/>
<protein>
    <submittedName>
        <fullName evidence="5">Serine/threonine protein kinase</fullName>
    </submittedName>
</protein>
<accession>A0A6S6TQG6</accession>
<dbReference type="EMBL" id="CACVAS010000117">
    <property type="protein sequence ID" value="CAA6823102.1"/>
    <property type="molecule type" value="Genomic_DNA"/>
</dbReference>
<dbReference type="GO" id="GO:0005524">
    <property type="term" value="F:ATP binding"/>
    <property type="evidence" value="ECO:0007669"/>
    <property type="project" value="UniProtKB-UniRule"/>
</dbReference>
<evidence type="ECO:0000256" key="3">
    <source>
        <dbReference type="PROSITE-ProRule" id="PRU10141"/>
    </source>
</evidence>
<reference evidence="5" key="1">
    <citation type="submission" date="2020-01" db="EMBL/GenBank/DDBJ databases">
        <authorList>
            <person name="Meier V. D."/>
            <person name="Meier V D."/>
        </authorList>
    </citation>
    <scope>NUCLEOTIDE SEQUENCE</scope>
    <source>
        <strain evidence="5">HLG_WM_MAG_01</strain>
    </source>
</reference>
<dbReference type="PANTHER" id="PTHR48051">
    <property type="match status" value="1"/>
</dbReference>
<dbReference type="SMART" id="SM00369">
    <property type="entry name" value="LRR_TYP"/>
    <property type="match status" value="4"/>
</dbReference>
<dbReference type="InterPro" id="IPR017441">
    <property type="entry name" value="Protein_kinase_ATP_BS"/>
</dbReference>
<evidence type="ECO:0000256" key="1">
    <source>
        <dbReference type="ARBA" id="ARBA00022614"/>
    </source>
</evidence>
<evidence type="ECO:0000259" key="4">
    <source>
        <dbReference type="PROSITE" id="PS50011"/>
    </source>
</evidence>
<dbReference type="GO" id="GO:0005737">
    <property type="term" value="C:cytoplasm"/>
    <property type="evidence" value="ECO:0007669"/>
    <property type="project" value="TreeGrafter"/>
</dbReference>
<dbReference type="InterPro" id="IPR001611">
    <property type="entry name" value="Leu-rich_rpt"/>
</dbReference>
<dbReference type="SUPFAM" id="SSF52058">
    <property type="entry name" value="L domain-like"/>
    <property type="match status" value="1"/>
</dbReference>
<proteinExistence type="predicted"/>
<name>A0A6S6TQG6_9BACT</name>
<dbReference type="Gene3D" id="3.30.200.20">
    <property type="entry name" value="Phosphorylase Kinase, domain 1"/>
    <property type="match status" value="1"/>
</dbReference>
<dbReference type="SUPFAM" id="SSF56112">
    <property type="entry name" value="Protein kinase-like (PK-like)"/>
    <property type="match status" value="1"/>
</dbReference>
<evidence type="ECO:0000256" key="2">
    <source>
        <dbReference type="ARBA" id="ARBA00022737"/>
    </source>
</evidence>
<keyword evidence="3" id="KW-0547">Nucleotide-binding</keyword>
<dbReference type="InterPro" id="IPR050216">
    <property type="entry name" value="LRR_domain-containing"/>
</dbReference>
<dbReference type="PANTHER" id="PTHR48051:SF1">
    <property type="entry name" value="RAS SUPPRESSOR PROTEIN 1"/>
    <property type="match status" value="1"/>
</dbReference>
<dbReference type="GO" id="GO:0004674">
    <property type="term" value="F:protein serine/threonine kinase activity"/>
    <property type="evidence" value="ECO:0007669"/>
    <property type="project" value="UniProtKB-KW"/>
</dbReference>
<organism evidence="5">
    <name type="scientific">uncultured Sulfurovum sp</name>
    <dbReference type="NCBI Taxonomy" id="269237"/>
    <lineage>
        <taxon>Bacteria</taxon>
        <taxon>Pseudomonadati</taxon>
        <taxon>Campylobacterota</taxon>
        <taxon>Epsilonproteobacteria</taxon>
        <taxon>Campylobacterales</taxon>
        <taxon>Sulfurovaceae</taxon>
        <taxon>Sulfurovum</taxon>
        <taxon>environmental samples</taxon>
    </lineage>
</organism>
<keyword evidence="2" id="KW-0677">Repeat</keyword>
<keyword evidence="5" id="KW-0418">Kinase</keyword>
<dbReference type="Gene3D" id="1.10.510.10">
    <property type="entry name" value="Transferase(Phosphotransferase) domain 1"/>
    <property type="match status" value="1"/>
</dbReference>
<dbReference type="SMART" id="SM00364">
    <property type="entry name" value="LRR_BAC"/>
    <property type="match status" value="4"/>
</dbReference>
<feature type="binding site" evidence="3">
    <location>
        <position position="234"/>
    </location>
    <ligand>
        <name>ATP</name>
        <dbReference type="ChEBI" id="CHEBI:30616"/>
    </ligand>
</feature>